<dbReference type="PANTHER" id="PTHR10288">
    <property type="entry name" value="KH DOMAIN CONTAINING RNA BINDING PROTEIN"/>
    <property type="match status" value="1"/>
</dbReference>
<dbReference type="Gene3D" id="3.30.1370.10">
    <property type="entry name" value="K Homology domain, type 1"/>
    <property type="match status" value="5"/>
</dbReference>
<sequence>MSQSQSHSQTKNPKPGRPGKPSQLQTQRAINLTVSEGQASFRLLCSVHAAGGVIGHSGTVVKRLERETSARIHVEDAVSAACLERVIHVIASQHIDRTLRLDDGEVFEVSAVQDALIRVFERMLEVSEDGDGGVGVVRCRLLLAAGMAGAVIGEGGKRINKIMKETSAHIKVFSAGSLPPCAAVSDELLQITGGSQAVKKALLLVSQYLQKVKPQVAGTSSTVLHPNMATNIAGINAEAVRGVAREVVFRLMCPCDAAGAVLGWKGRKVKALENETGACIYFSVPEAGCNERVITVSAFESQESDYSAAQNAVLRVFNEFTSSVGCGTVTARLLIHPNQAGWLNVGESSVISSIEKATDAKLQILEGNCVPGATTNERIIQIDGDYSSVLVALFQVSWRLRGSYFDTLLAPLLPHKIFNACPYVNEAAMLTEKMNNCRVEVNASLPQKFPQSQFSNKHNSTRIGSPTELAAADGGSELRSRNASLIVTNTKVEIVIHEDVFGSVYGDNGSNLARLRQISGATVDVQDPCPGSEGKVIISGTPDQVLAAQSLLQAFIMSAR</sequence>
<feature type="domain" description="K Homology" evidence="4">
    <location>
        <begin position="135"/>
        <end position="210"/>
    </location>
</feature>
<dbReference type="InterPro" id="IPR004088">
    <property type="entry name" value="KH_dom_type_1"/>
</dbReference>
<evidence type="ECO:0000313" key="5">
    <source>
        <dbReference type="EMBL" id="KAJ8444977.1"/>
    </source>
</evidence>
<dbReference type="SMART" id="SM00322">
    <property type="entry name" value="KH"/>
    <property type="match status" value="5"/>
</dbReference>
<dbReference type="AlphaFoldDB" id="A0A9Q1KLS3"/>
<name>A0A9Q1KLS3_9CARY</name>
<dbReference type="EMBL" id="JAKOGI010000082">
    <property type="protein sequence ID" value="KAJ8444977.1"/>
    <property type="molecule type" value="Genomic_DNA"/>
</dbReference>
<dbReference type="GO" id="GO:0003723">
    <property type="term" value="F:RNA binding"/>
    <property type="evidence" value="ECO:0007669"/>
    <property type="project" value="UniProtKB-UniRule"/>
</dbReference>
<feature type="domain" description="K Homology" evidence="4">
    <location>
        <begin position="37"/>
        <end position="95"/>
    </location>
</feature>
<feature type="domain" description="K Homology" evidence="4">
    <location>
        <begin position="488"/>
        <end position="557"/>
    </location>
</feature>
<organism evidence="5 6">
    <name type="scientific">Carnegiea gigantea</name>
    <dbReference type="NCBI Taxonomy" id="171969"/>
    <lineage>
        <taxon>Eukaryota</taxon>
        <taxon>Viridiplantae</taxon>
        <taxon>Streptophyta</taxon>
        <taxon>Embryophyta</taxon>
        <taxon>Tracheophyta</taxon>
        <taxon>Spermatophyta</taxon>
        <taxon>Magnoliopsida</taxon>
        <taxon>eudicotyledons</taxon>
        <taxon>Gunneridae</taxon>
        <taxon>Pentapetalae</taxon>
        <taxon>Caryophyllales</taxon>
        <taxon>Cactineae</taxon>
        <taxon>Cactaceae</taxon>
        <taxon>Cactoideae</taxon>
        <taxon>Echinocereeae</taxon>
        <taxon>Carnegiea</taxon>
    </lineage>
</organism>
<dbReference type="InterPro" id="IPR004087">
    <property type="entry name" value="KH_dom"/>
</dbReference>
<evidence type="ECO:0000256" key="3">
    <source>
        <dbReference type="SAM" id="MobiDB-lite"/>
    </source>
</evidence>
<evidence type="ECO:0000313" key="6">
    <source>
        <dbReference type="Proteomes" id="UP001153076"/>
    </source>
</evidence>
<reference evidence="5" key="1">
    <citation type="submission" date="2022-04" db="EMBL/GenBank/DDBJ databases">
        <title>Carnegiea gigantea Genome sequencing and assembly v2.</title>
        <authorList>
            <person name="Copetti D."/>
            <person name="Sanderson M.J."/>
            <person name="Burquez A."/>
            <person name="Wojciechowski M.F."/>
        </authorList>
    </citation>
    <scope>NUCLEOTIDE SEQUENCE</scope>
    <source>
        <strain evidence="5">SGP5-SGP5p</strain>
        <tissue evidence="5">Aerial part</tissue>
    </source>
</reference>
<dbReference type="Proteomes" id="UP001153076">
    <property type="component" value="Unassembled WGS sequence"/>
</dbReference>
<keyword evidence="1" id="KW-0677">Repeat</keyword>
<dbReference type="SUPFAM" id="SSF54791">
    <property type="entry name" value="Eukaryotic type KH-domain (KH-domain type I)"/>
    <property type="match status" value="5"/>
</dbReference>
<evidence type="ECO:0000259" key="4">
    <source>
        <dbReference type="SMART" id="SM00322"/>
    </source>
</evidence>
<evidence type="ECO:0000256" key="1">
    <source>
        <dbReference type="ARBA" id="ARBA00022737"/>
    </source>
</evidence>
<feature type="region of interest" description="Disordered" evidence="3">
    <location>
        <begin position="1"/>
        <end position="24"/>
    </location>
</feature>
<dbReference type="Pfam" id="PF00013">
    <property type="entry name" value="KH_1"/>
    <property type="match status" value="4"/>
</dbReference>
<accession>A0A9Q1KLS3</accession>
<keyword evidence="2" id="KW-0694">RNA-binding</keyword>
<comment type="caution">
    <text evidence="5">The sequence shown here is derived from an EMBL/GenBank/DDBJ whole genome shotgun (WGS) entry which is preliminary data.</text>
</comment>
<feature type="domain" description="K Homology" evidence="4">
    <location>
        <begin position="327"/>
        <end position="401"/>
    </location>
</feature>
<dbReference type="InterPro" id="IPR036612">
    <property type="entry name" value="KH_dom_type_1_sf"/>
</dbReference>
<evidence type="ECO:0000256" key="2">
    <source>
        <dbReference type="PROSITE-ProRule" id="PRU00117"/>
    </source>
</evidence>
<feature type="domain" description="K Homology" evidence="4">
    <location>
        <begin position="245"/>
        <end position="318"/>
    </location>
</feature>
<keyword evidence="6" id="KW-1185">Reference proteome</keyword>
<dbReference type="PROSITE" id="PS50084">
    <property type="entry name" value="KH_TYPE_1"/>
    <property type="match status" value="4"/>
</dbReference>
<proteinExistence type="predicted"/>
<dbReference type="OrthoDB" id="442947at2759"/>
<protein>
    <recommendedName>
        <fullName evidence="4">K Homology domain-containing protein</fullName>
    </recommendedName>
</protein>
<gene>
    <name evidence="5" type="ORF">Cgig2_029171</name>
</gene>
<feature type="compositionally biased region" description="Polar residues" evidence="3">
    <location>
        <begin position="1"/>
        <end position="12"/>
    </location>
</feature>